<evidence type="ECO:0000256" key="5">
    <source>
        <dbReference type="ARBA" id="ARBA00023015"/>
    </source>
</evidence>
<feature type="compositionally biased region" description="Low complexity" evidence="9">
    <location>
        <begin position="886"/>
        <end position="904"/>
    </location>
</feature>
<dbReference type="PANTHER" id="PTHR46245">
    <property type="entry name" value="B3 DOMAIN-CONTAINING PROTEIN OS07G0563300"/>
    <property type="match status" value="1"/>
</dbReference>
<keyword evidence="3" id="KW-0863">Zinc-finger</keyword>
<name>A0A5B8HAG3_9ASPA</name>
<dbReference type="CDD" id="cd10017">
    <property type="entry name" value="B3_DNA"/>
    <property type="match status" value="1"/>
</dbReference>
<keyword evidence="2" id="KW-0479">Metal-binding</keyword>
<dbReference type="FunFam" id="2.40.330.10:FF:000006">
    <property type="entry name" value="B3 domain-containing transcription repressor VAL1"/>
    <property type="match status" value="1"/>
</dbReference>
<evidence type="ECO:0000313" key="12">
    <source>
        <dbReference type="EMBL" id="QDX18306.1"/>
    </source>
</evidence>
<evidence type="ECO:0000256" key="4">
    <source>
        <dbReference type="ARBA" id="ARBA00022833"/>
    </source>
</evidence>
<keyword evidence="8" id="KW-0539">Nucleus</keyword>
<dbReference type="GO" id="GO:0003677">
    <property type="term" value="F:DNA binding"/>
    <property type="evidence" value="ECO:0007669"/>
    <property type="project" value="UniProtKB-KW"/>
</dbReference>
<evidence type="ECO:0000256" key="3">
    <source>
        <dbReference type="ARBA" id="ARBA00022771"/>
    </source>
</evidence>
<feature type="domain" description="TF-B3" evidence="10">
    <location>
        <begin position="369"/>
        <end position="470"/>
    </location>
</feature>
<dbReference type="InterPro" id="IPR057743">
    <property type="entry name" value="Zfn_VAL1-3_N"/>
</dbReference>
<dbReference type="GO" id="GO:0006355">
    <property type="term" value="P:regulation of DNA-templated transcription"/>
    <property type="evidence" value="ECO:0007669"/>
    <property type="project" value="UniProtKB-ARBA"/>
</dbReference>
<keyword evidence="6" id="KW-0238">DNA-binding</keyword>
<evidence type="ECO:0000256" key="9">
    <source>
        <dbReference type="SAM" id="MobiDB-lite"/>
    </source>
</evidence>
<feature type="compositionally biased region" description="Basic and acidic residues" evidence="9">
    <location>
        <begin position="228"/>
        <end position="237"/>
    </location>
</feature>
<proteinExistence type="evidence at transcript level"/>
<protein>
    <submittedName>
        <fullName evidence="12">B3 domain-containing protein Os07g0679700-like isoform X1</fullName>
    </submittedName>
</protein>
<reference evidence="12" key="1">
    <citation type="journal article" date="2015" name="PLoS ONE">
        <title>Transcriptome Characterization of Cymbidium sinense 'Dharma' Using 454 Pyrosequencing and Its Application in the Identification of Genes Associated with Leaf Color Variation.</title>
        <authorList>
            <person name="Zhu G."/>
            <person name="Yang F."/>
            <person name="Shi S."/>
            <person name="Li D."/>
            <person name="Wang Z."/>
            <person name="Liu H."/>
            <person name="Huang D."/>
            <person name="Wang C."/>
        </authorList>
    </citation>
    <scope>NUCLEOTIDE SEQUENCE</scope>
</reference>
<feature type="compositionally biased region" description="Basic and acidic residues" evidence="9">
    <location>
        <begin position="911"/>
        <end position="926"/>
    </location>
</feature>
<feature type="compositionally biased region" description="Basic and acidic residues" evidence="9">
    <location>
        <begin position="792"/>
        <end position="811"/>
    </location>
</feature>
<dbReference type="InterPro" id="IPR011124">
    <property type="entry name" value="Znf_CW"/>
</dbReference>
<dbReference type="PANTHER" id="PTHR46245:SF2">
    <property type="entry name" value="B3 DOMAIN-CONTAINING TRANSCRIPTION REPRESSOR VAL2"/>
    <property type="match status" value="1"/>
</dbReference>
<sequence length="926" mass="101026">MSTKRCMNGGCGAAAAGGVWRKGWLLRSGGFATLCDKCGLAYEKLSFCESFHQKESGWRECAFCGKRLHCGCIASKSIVGLLDCGGVQCLTCLKNYGNSSIPGESVPDLLPQSSQKVLALSARCSTDEKMNEFDASPANGSSELQITSSVRIITDDATTKCNLMQLGRNIDVNGYSTILLSQRENTNGSFSHVKQEEVALYRGDRGDLGRSGCSGKGQGLLGLSQDPHGSDSKDALKDYLSNPLANASLSMSLGSPNTVNILEACSNTGTRQIALSHHGIIDDGRDQNKVLTTFQNAHRARHVLPKLPKASHGVTLDASKELVPQMRVARPPAEGRGRNQLLPRYWPRITDQELQQISGDSNSTIVPLFEKVLSASDAGRIGRLVLPKACAEAYFPPISQPEGIPLKIQDAKGKEWHFQFRFWPNNNSRMYVLEGVTPCIQSLQLQAGDTVTFSRIDPEGKLVMGFRKATNTAPLQEAQISALATGVLGSETFYSGVNVNLLVSGYSGLLQSLKGTGDPPLSHFSENLIYADEDVCCIKTDKHGSWANEGLLQPLLTPEKRRSRNIGSKSKRLLMDNDDAMELKLSWEEAQDLLRPPPMVQPSIVIIEDQEFEEYEEPPVLGKRTFFTARASGGQDQWIQCDDCCKWRRIPVDFLPPSKWTCTENTWDSKRSSCAVPDELTSREVQDLLRQHAELKRQRISSSKQSPSEAESTGIDALATAVALGEVGNQASPSAAATTRHPRHRPGCTCIVCIQPPSGKGPKHSPACTCNVCMTVKRRFKTLMMRKKKRQSEREEAEVSKKLSWGSREELEGTSGSMNAREGDLMETLEISKGHIDLNSQPQRDAEQRASGAPSSPQMSMMSLLQVASLPLDNYLKQNRLVSLTASEQQQVSSSSATVPQAPVESESGGDDDRCGSDKIRSDAAI</sequence>
<dbReference type="Gene3D" id="3.30.40.100">
    <property type="match status" value="1"/>
</dbReference>
<dbReference type="Gene3D" id="2.40.330.10">
    <property type="entry name" value="DNA-binding pseudobarrel domain"/>
    <property type="match status" value="1"/>
</dbReference>
<evidence type="ECO:0000256" key="8">
    <source>
        <dbReference type="ARBA" id="ARBA00023242"/>
    </source>
</evidence>
<dbReference type="EMBL" id="MK414294">
    <property type="protein sequence ID" value="QDX18306.1"/>
    <property type="molecule type" value="mRNA"/>
</dbReference>
<dbReference type="PROSITE" id="PS50863">
    <property type="entry name" value="B3"/>
    <property type="match status" value="1"/>
</dbReference>
<organism evidence="12">
    <name type="scientific">Cymbidium sinense</name>
    <dbReference type="NCBI Taxonomy" id="112615"/>
    <lineage>
        <taxon>Eukaryota</taxon>
        <taxon>Viridiplantae</taxon>
        <taxon>Streptophyta</taxon>
        <taxon>Embryophyta</taxon>
        <taxon>Tracheophyta</taxon>
        <taxon>Spermatophyta</taxon>
        <taxon>Magnoliopsida</taxon>
        <taxon>Liliopsida</taxon>
        <taxon>Asparagales</taxon>
        <taxon>Orchidaceae</taxon>
        <taxon>Epidendroideae</taxon>
        <taxon>Cymbidieae</taxon>
        <taxon>Cymbidiinae</taxon>
        <taxon>Cymbidium</taxon>
    </lineage>
</organism>
<accession>A0A5B8HAG3</accession>
<dbReference type="SMART" id="SM01019">
    <property type="entry name" value="B3"/>
    <property type="match status" value="1"/>
</dbReference>
<keyword evidence="7" id="KW-0804">Transcription</keyword>
<keyword evidence="4" id="KW-0862">Zinc</keyword>
<evidence type="ECO:0000256" key="2">
    <source>
        <dbReference type="ARBA" id="ARBA00022723"/>
    </source>
</evidence>
<evidence type="ECO:0000256" key="6">
    <source>
        <dbReference type="ARBA" id="ARBA00023125"/>
    </source>
</evidence>
<dbReference type="Pfam" id="PF07496">
    <property type="entry name" value="zf-CW"/>
    <property type="match status" value="1"/>
</dbReference>
<evidence type="ECO:0000259" key="10">
    <source>
        <dbReference type="PROSITE" id="PS50863"/>
    </source>
</evidence>
<dbReference type="GO" id="GO:0005634">
    <property type="term" value="C:nucleus"/>
    <property type="evidence" value="ECO:0007669"/>
    <property type="project" value="UniProtKB-SubCell"/>
</dbReference>
<evidence type="ECO:0000256" key="1">
    <source>
        <dbReference type="ARBA" id="ARBA00004123"/>
    </source>
</evidence>
<comment type="subcellular location">
    <subcellularLocation>
        <location evidence="1">Nucleus</location>
    </subcellularLocation>
</comment>
<feature type="region of interest" description="Disordered" evidence="9">
    <location>
        <begin position="785"/>
        <end position="822"/>
    </location>
</feature>
<dbReference type="PROSITE" id="PS51050">
    <property type="entry name" value="ZF_CW"/>
    <property type="match status" value="1"/>
</dbReference>
<feature type="domain" description="CW-type" evidence="11">
    <location>
        <begin position="632"/>
        <end position="682"/>
    </location>
</feature>
<dbReference type="GO" id="GO:0008270">
    <property type="term" value="F:zinc ion binding"/>
    <property type="evidence" value="ECO:0007669"/>
    <property type="project" value="UniProtKB-KW"/>
</dbReference>
<keyword evidence="5" id="KW-0805">Transcription regulation</keyword>
<dbReference type="InterPro" id="IPR003340">
    <property type="entry name" value="B3_DNA-bd"/>
</dbReference>
<feature type="region of interest" description="Disordered" evidence="9">
    <location>
        <begin position="886"/>
        <end position="926"/>
    </location>
</feature>
<feature type="region of interest" description="Disordered" evidence="9">
    <location>
        <begin position="836"/>
        <end position="858"/>
    </location>
</feature>
<dbReference type="InterPro" id="IPR015300">
    <property type="entry name" value="DNA-bd_pseudobarrel_sf"/>
</dbReference>
<feature type="region of interest" description="Disordered" evidence="9">
    <location>
        <begin position="218"/>
        <end position="237"/>
    </location>
</feature>
<dbReference type="Pfam" id="PF02362">
    <property type="entry name" value="B3"/>
    <property type="match status" value="1"/>
</dbReference>
<dbReference type="Pfam" id="PF25813">
    <property type="entry name" value="zf_VAL1_N"/>
    <property type="match status" value="1"/>
</dbReference>
<dbReference type="AlphaFoldDB" id="A0A5B8HAG3"/>
<evidence type="ECO:0000256" key="7">
    <source>
        <dbReference type="ARBA" id="ARBA00023163"/>
    </source>
</evidence>
<dbReference type="SUPFAM" id="SSF101936">
    <property type="entry name" value="DNA-binding pseudobarrel domain"/>
    <property type="match status" value="1"/>
</dbReference>
<evidence type="ECO:0000259" key="11">
    <source>
        <dbReference type="PROSITE" id="PS51050"/>
    </source>
</evidence>